<dbReference type="PANTHER" id="PTHR46825:SF9">
    <property type="entry name" value="BETA-LACTAMASE-RELATED DOMAIN-CONTAINING PROTEIN"/>
    <property type="match status" value="1"/>
</dbReference>
<reference evidence="2 3" key="1">
    <citation type="submission" date="2016-08" db="EMBL/GenBank/DDBJ databases">
        <title>Whole genome sequence of Pseudomonas graminis strain UASWS1507, a potential biological control agent for agriculture.</title>
        <authorList>
            <person name="Crovadore J."/>
            <person name="Calmin G."/>
            <person name="Chablais R."/>
            <person name="Cochard B."/>
            <person name="Lefort F."/>
        </authorList>
    </citation>
    <scope>NUCLEOTIDE SEQUENCE [LARGE SCALE GENOMIC DNA]</scope>
    <source>
        <strain evidence="2 3">UASWS1507</strain>
    </source>
</reference>
<evidence type="ECO:0000313" key="3">
    <source>
        <dbReference type="Proteomes" id="UP000095143"/>
    </source>
</evidence>
<feature type="domain" description="Beta-lactamase-related" evidence="1">
    <location>
        <begin position="25"/>
        <end position="317"/>
    </location>
</feature>
<dbReference type="InterPro" id="IPR012338">
    <property type="entry name" value="Beta-lactam/transpept-like"/>
</dbReference>
<sequence length="330" mass="36099">MPFFESKHQNPGFVSLLCFDQGGCHERSIGVESIDTQRPLNRDTVFDLASVSKQFTAFCLLLLEQGGLLALSDPIGRFVPEISGYSSQISLQDLVYHIGGMTDFIEIALSQGIDFGDELGAADILALLREQTRPDFPTGERFEYSNTGYFLLGIVIERVSGLCLSDYAQTHIFAPLAMEHTFILDGLNRDDRVASGYARSNGQTYALSRSPWNSLGASLVHSSAADLMKWGENFLTAKVGGHAVIGKMLTPLAPVNHRGEAIIEHSSYCFGVSMEKDGKGVKFCHEGVTAGFSSYFERSLEKGYTLAILSNVEDYEVEQLAAELCAEHGL</sequence>
<organism evidence="2 3">
    <name type="scientific">Pseudomonas graminis</name>
    <dbReference type="NCBI Taxonomy" id="158627"/>
    <lineage>
        <taxon>Bacteria</taxon>
        <taxon>Pseudomonadati</taxon>
        <taxon>Pseudomonadota</taxon>
        <taxon>Gammaproteobacteria</taxon>
        <taxon>Pseudomonadales</taxon>
        <taxon>Pseudomonadaceae</taxon>
        <taxon>Pseudomonas</taxon>
    </lineage>
</organism>
<evidence type="ECO:0000259" key="1">
    <source>
        <dbReference type="Pfam" id="PF00144"/>
    </source>
</evidence>
<proteinExistence type="predicted"/>
<evidence type="ECO:0000313" key="2">
    <source>
        <dbReference type="EMBL" id="OCX18521.1"/>
    </source>
</evidence>
<dbReference type="InterPro" id="IPR001466">
    <property type="entry name" value="Beta-lactam-related"/>
</dbReference>
<accession>A0A1C2DUR9</accession>
<dbReference type="InterPro" id="IPR050491">
    <property type="entry name" value="AmpC-like"/>
</dbReference>
<dbReference type="PANTHER" id="PTHR46825">
    <property type="entry name" value="D-ALANYL-D-ALANINE-CARBOXYPEPTIDASE/ENDOPEPTIDASE AMPH"/>
    <property type="match status" value="1"/>
</dbReference>
<dbReference type="RefSeq" id="WP_065989986.1">
    <property type="nucleotide sequence ID" value="NZ_MDEN01000064.1"/>
</dbReference>
<comment type="caution">
    <text evidence="2">The sequence shown here is derived from an EMBL/GenBank/DDBJ whole genome shotgun (WGS) entry which is preliminary data.</text>
</comment>
<dbReference type="Pfam" id="PF00144">
    <property type="entry name" value="Beta-lactamase"/>
    <property type="match status" value="1"/>
</dbReference>
<dbReference type="Proteomes" id="UP000095143">
    <property type="component" value="Unassembled WGS sequence"/>
</dbReference>
<dbReference type="Gene3D" id="3.40.710.10">
    <property type="entry name" value="DD-peptidase/beta-lactamase superfamily"/>
    <property type="match status" value="1"/>
</dbReference>
<dbReference type="SUPFAM" id="SSF56601">
    <property type="entry name" value="beta-lactamase/transpeptidase-like"/>
    <property type="match status" value="1"/>
</dbReference>
<dbReference type="EMBL" id="MDEN01000064">
    <property type="protein sequence ID" value="OCX18521.1"/>
    <property type="molecule type" value="Genomic_DNA"/>
</dbReference>
<protein>
    <submittedName>
        <fullName evidence="2">Alkaline D-peptidase</fullName>
    </submittedName>
</protein>
<dbReference type="OrthoDB" id="9799367at2"/>
<gene>
    <name evidence="2" type="ORF">BBI10_16040</name>
</gene>
<name>A0A1C2DUR9_9PSED</name>
<dbReference type="AlphaFoldDB" id="A0A1C2DUR9"/>